<evidence type="ECO:0000313" key="1">
    <source>
        <dbReference type="EMBL" id="KIP53183.1"/>
    </source>
</evidence>
<dbReference type="InterPro" id="IPR016181">
    <property type="entry name" value="Acyl_CoA_acyltransferase"/>
</dbReference>
<dbReference type="InterPro" id="IPR038764">
    <property type="entry name" value="GNAT_N_AcTrfase_prd"/>
</dbReference>
<reference evidence="1 2" key="1">
    <citation type="submission" date="2015-01" db="EMBL/GenBank/DDBJ databases">
        <title>Draft genome sequence of Leucobacter komagatae strain VKM ST2845.</title>
        <authorList>
            <person name="Karlyshev A.V."/>
            <person name="Kudryashova E.B."/>
        </authorList>
    </citation>
    <scope>NUCLEOTIDE SEQUENCE [LARGE SCALE GENOMIC DNA]</scope>
    <source>
        <strain evidence="1 2">VKM ST2845</strain>
    </source>
</reference>
<proteinExistence type="predicted"/>
<dbReference type="SUPFAM" id="SSF55729">
    <property type="entry name" value="Acyl-CoA N-acyltransferases (Nat)"/>
    <property type="match status" value="1"/>
</dbReference>
<accession>A0A0D0IUF0</accession>
<dbReference type="PANTHER" id="PTHR41700">
    <property type="entry name" value="GCN5-RELATED N-ACETYLTRANSFERASE"/>
    <property type="match status" value="1"/>
</dbReference>
<dbReference type="OrthoDB" id="9797990at2"/>
<organism evidence="1 2">
    <name type="scientific">Leucobacter komagatae</name>
    <dbReference type="NCBI Taxonomy" id="55969"/>
    <lineage>
        <taxon>Bacteria</taxon>
        <taxon>Bacillati</taxon>
        <taxon>Actinomycetota</taxon>
        <taxon>Actinomycetes</taxon>
        <taxon>Micrococcales</taxon>
        <taxon>Microbacteriaceae</taxon>
        <taxon>Leucobacter</taxon>
    </lineage>
</organism>
<comment type="caution">
    <text evidence="1">The sequence shown here is derived from an EMBL/GenBank/DDBJ whole genome shotgun (WGS) entry which is preliminary data.</text>
</comment>
<keyword evidence="2" id="KW-1185">Reference proteome</keyword>
<name>A0A0D0IUF0_9MICO</name>
<evidence type="ECO:0008006" key="3">
    <source>
        <dbReference type="Google" id="ProtNLM"/>
    </source>
</evidence>
<dbReference type="RefSeq" id="WP_042543339.1">
    <property type="nucleotide sequence ID" value="NZ_JXSQ01000004.1"/>
</dbReference>
<protein>
    <recommendedName>
        <fullName evidence="3">GNAT superfamily acetyltransferase</fullName>
    </recommendedName>
</protein>
<evidence type="ECO:0000313" key="2">
    <source>
        <dbReference type="Proteomes" id="UP000032120"/>
    </source>
</evidence>
<dbReference type="PANTHER" id="PTHR41700:SF1">
    <property type="entry name" value="N-ACETYLTRANSFERASE DOMAIN-CONTAINING PROTEIN"/>
    <property type="match status" value="1"/>
</dbReference>
<dbReference type="Proteomes" id="UP000032120">
    <property type="component" value="Unassembled WGS sequence"/>
</dbReference>
<gene>
    <name evidence="1" type="ORF">SD72_05055</name>
</gene>
<sequence length="271" mass="29496">MTNITHDELARAVADAERAAALAGATVREMRGKDEEAEVGELLARIWGRTAENPVVPREFLRVLGKTGNYIGGAFLDGKLVGASLGVHSSPERLTLHSHIAGVLPETVGKSIGYALKLHQRAWSLERGIDVVEWTFDPLVSRNANFNIRKLGAFPLEYLENFYGAMADTINAGDLSDRLLVRWDLRDPQVAALAGGATPGPAPEGDVTVLLPDDIESLRVSDPAEAKRWRRAIRDELTGLFNDGAKVVGFERGVGYILQNASTEEKKTDED</sequence>
<dbReference type="EMBL" id="JXSQ01000004">
    <property type="protein sequence ID" value="KIP53183.1"/>
    <property type="molecule type" value="Genomic_DNA"/>
</dbReference>
<dbReference type="Gene3D" id="3.40.630.30">
    <property type="match status" value="1"/>
</dbReference>
<dbReference type="AlphaFoldDB" id="A0A0D0IUF0"/>